<protein>
    <submittedName>
        <fullName evidence="1">WYL domain-containing protein</fullName>
    </submittedName>
</protein>
<name>A0ACC6P0T2_9BURK</name>
<reference evidence="1" key="1">
    <citation type="submission" date="2023-10" db="EMBL/GenBank/DDBJ databases">
        <title>Amphibacter perezi, gen. nov., sp. nov. a novel taxa of the family Comamonadaceae, class Betaproteobacteria isolated from the skin microbiota of Pelophylax perezi from different populations.</title>
        <authorList>
            <person name="Costa S."/>
            <person name="Proenca D.N."/>
            <person name="Lopes I."/>
            <person name="Morais P.V."/>
        </authorList>
    </citation>
    <scope>NUCLEOTIDE SEQUENCE</scope>
    <source>
        <strain evidence="1">SL12-8</strain>
    </source>
</reference>
<proteinExistence type="predicted"/>
<dbReference type="EMBL" id="JAWDIE010000006">
    <property type="protein sequence ID" value="MEJ7137844.1"/>
    <property type="molecule type" value="Genomic_DNA"/>
</dbReference>
<organism evidence="1 2">
    <name type="scientific">Amphibiibacter pelophylacis</name>
    <dbReference type="NCBI Taxonomy" id="1799477"/>
    <lineage>
        <taxon>Bacteria</taxon>
        <taxon>Pseudomonadati</taxon>
        <taxon>Pseudomonadota</taxon>
        <taxon>Betaproteobacteria</taxon>
        <taxon>Burkholderiales</taxon>
        <taxon>Sphaerotilaceae</taxon>
        <taxon>Amphibiibacter</taxon>
    </lineage>
</organism>
<comment type="caution">
    <text evidence="1">The sequence shown here is derived from an EMBL/GenBank/DDBJ whole genome shotgun (WGS) entry which is preliminary data.</text>
</comment>
<accession>A0ACC6P0T2</accession>
<evidence type="ECO:0000313" key="2">
    <source>
        <dbReference type="Proteomes" id="UP001364695"/>
    </source>
</evidence>
<keyword evidence="2" id="KW-1185">Reference proteome</keyword>
<evidence type="ECO:0000313" key="1">
    <source>
        <dbReference type="EMBL" id="MEJ7137844.1"/>
    </source>
</evidence>
<gene>
    <name evidence="1" type="ORF">RV045_05270</name>
</gene>
<sequence length="232" mass="26290">MSTSKATQLLASEVQTRGDLLRREGYLVRKQLGAKPPPCASMKDLLEKLDAGLTRFADTGLRDDELPVNTWHWTDNMPHSEEVLARLVSACVNQRSVQIQYVGMQRGDAGHWLRIVPLSLDKMGDQWRLAAQDLEKEGAVRTYVLARILAAEHDDQPIPRKFVRASPGDSQKREAVRLNPGLTDVQRRVLARELRIKDGYVTLPARCWHEFMIRFADGQRSDNIAWPPLLSS</sequence>
<dbReference type="Proteomes" id="UP001364695">
    <property type="component" value="Unassembled WGS sequence"/>
</dbReference>